<dbReference type="Proteomes" id="UP000243797">
    <property type="component" value="Unassembled WGS sequence"/>
</dbReference>
<reference evidence="1 2" key="1">
    <citation type="submission" date="2017-06" db="EMBL/GenBank/DDBJ databases">
        <title>Draft genome sequence of a variant of Elsinoe murrayae.</title>
        <authorList>
            <person name="Cheng Q."/>
        </authorList>
    </citation>
    <scope>NUCLEOTIDE SEQUENCE [LARGE SCALE GENOMIC DNA]</scope>
    <source>
        <strain evidence="1 2">CQ-2017a</strain>
    </source>
</reference>
<evidence type="ECO:0000313" key="2">
    <source>
        <dbReference type="Proteomes" id="UP000243797"/>
    </source>
</evidence>
<protein>
    <submittedName>
        <fullName evidence="1">Uncharacterized protein</fullName>
    </submittedName>
</protein>
<dbReference type="InParanoid" id="A0A2K1QZ59"/>
<dbReference type="EMBL" id="NKHZ01000025">
    <property type="protein sequence ID" value="PNS20331.1"/>
    <property type="molecule type" value="Genomic_DNA"/>
</dbReference>
<dbReference type="AlphaFoldDB" id="A0A2K1QZ59"/>
<organism evidence="1 2">
    <name type="scientific">Sphaceloma murrayae</name>
    <dbReference type="NCBI Taxonomy" id="2082308"/>
    <lineage>
        <taxon>Eukaryota</taxon>
        <taxon>Fungi</taxon>
        <taxon>Dikarya</taxon>
        <taxon>Ascomycota</taxon>
        <taxon>Pezizomycotina</taxon>
        <taxon>Dothideomycetes</taxon>
        <taxon>Dothideomycetidae</taxon>
        <taxon>Myriangiales</taxon>
        <taxon>Elsinoaceae</taxon>
        <taxon>Sphaceloma</taxon>
    </lineage>
</organism>
<comment type="caution">
    <text evidence="1">The sequence shown here is derived from an EMBL/GenBank/DDBJ whole genome shotgun (WGS) entry which is preliminary data.</text>
</comment>
<gene>
    <name evidence="1" type="ORF">CAC42_5781</name>
</gene>
<dbReference type="OrthoDB" id="3942770at2759"/>
<keyword evidence="2" id="KW-1185">Reference proteome</keyword>
<proteinExistence type="predicted"/>
<accession>A0A2K1QZ59</accession>
<name>A0A2K1QZ59_9PEZI</name>
<evidence type="ECO:0000313" key="1">
    <source>
        <dbReference type="EMBL" id="PNS20331.1"/>
    </source>
</evidence>
<sequence>MSAPISDRWLFLGFGLTLLAATHLISRALTHLLDLNLIHDPDYPHSAPSTPSDSIPLTTLSVLAKSPNADISRSATLLLLSRLSSPSSRHQSFLDDLFSPSLTTRRSAAQLHALFLSPAYRASVPDPVRQWRGLLHASVASESSAGQTVRAVYWHARALGEKGETRPMEQLRMLAAEMAQTESRRVWVWTEIREGEIGVWIGVMRDWADQDAKKALQAGWEPGRRMGWEGIDGERDGLPLGRNWAAARRPRLHEESDDVVDVRRRRREAMVLHEGEGLVHRNDIIQRPDDLSWRT</sequence>